<evidence type="ECO:0000313" key="3">
    <source>
        <dbReference type="EMBL" id="KAH7126330.1"/>
    </source>
</evidence>
<keyword evidence="2" id="KW-0732">Signal</keyword>
<feature type="signal peptide" evidence="2">
    <location>
        <begin position="1"/>
        <end position="20"/>
    </location>
</feature>
<reference evidence="3" key="1">
    <citation type="journal article" date="2021" name="Nat. Commun.">
        <title>Genetic determinants of endophytism in the Arabidopsis root mycobiome.</title>
        <authorList>
            <person name="Mesny F."/>
            <person name="Miyauchi S."/>
            <person name="Thiergart T."/>
            <person name="Pickel B."/>
            <person name="Atanasova L."/>
            <person name="Karlsson M."/>
            <person name="Huettel B."/>
            <person name="Barry K.W."/>
            <person name="Haridas S."/>
            <person name="Chen C."/>
            <person name="Bauer D."/>
            <person name="Andreopoulos W."/>
            <person name="Pangilinan J."/>
            <person name="LaButti K."/>
            <person name="Riley R."/>
            <person name="Lipzen A."/>
            <person name="Clum A."/>
            <person name="Drula E."/>
            <person name="Henrissat B."/>
            <person name="Kohler A."/>
            <person name="Grigoriev I.V."/>
            <person name="Martin F.M."/>
            <person name="Hacquard S."/>
        </authorList>
    </citation>
    <scope>NUCLEOTIDE SEQUENCE</scope>
    <source>
        <strain evidence="3">MPI-CAGE-AT-0021</strain>
    </source>
</reference>
<proteinExistence type="predicted"/>
<feature type="chain" id="PRO_5040378227" evidence="2">
    <location>
        <begin position="21"/>
        <end position="100"/>
    </location>
</feature>
<keyword evidence="4" id="KW-1185">Reference proteome</keyword>
<name>A0A9P9DTH8_9HYPO</name>
<gene>
    <name evidence="3" type="ORF">B0J13DRAFT_530884</name>
</gene>
<accession>A0A9P9DTH8</accession>
<feature type="compositionally biased region" description="Basic residues" evidence="1">
    <location>
        <begin position="43"/>
        <end position="56"/>
    </location>
</feature>
<feature type="region of interest" description="Disordered" evidence="1">
    <location>
        <begin position="43"/>
        <end position="100"/>
    </location>
</feature>
<dbReference type="EMBL" id="JAGMUU010000023">
    <property type="protein sequence ID" value="KAH7126330.1"/>
    <property type="molecule type" value="Genomic_DNA"/>
</dbReference>
<sequence>MGPALCEFPLFTAFLLYVHLFRLKAHIGAKSFNSRLCVRLRGKSRKARPERRRAGARVRQSGARASWLGADKRKTPVQAAQEGDRQGTTGRGRCGQEVMA</sequence>
<evidence type="ECO:0000313" key="4">
    <source>
        <dbReference type="Proteomes" id="UP000717696"/>
    </source>
</evidence>
<evidence type="ECO:0000256" key="1">
    <source>
        <dbReference type="SAM" id="MobiDB-lite"/>
    </source>
</evidence>
<protein>
    <submittedName>
        <fullName evidence="3">Uncharacterized protein</fullName>
    </submittedName>
</protein>
<evidence type="ECO:0000256" key="2">
    <source>
        <dbReference type="SAM" id="SignalP"/>
    </source>
</evidence>
<dbReference type="Proteomes" id="UP000717696">
    <property type="component" value="Unassembled WGS sequence"/>
</dbReference>
<feature type="compositionally biased region" description="Low complexity" evidence="1">
    <location>
        <begin position="57"/>
        <end position="66"/>
    </location>
</feature>
<comment type="caution">
    <text evidence="3">The sequence shown here is derived from an EMBL/GenBank/DDBJ whole genome shotgun (WGS) entry which is preliminary data.</text>
</comment>
<dbReference type="AlphaFoldDB" id="A0A9P9DTH8"/>
<organism evidence="3 4">
    <name type="scientific">Dactylonectria estremocensis</name>
    <dbReference type="NCBI Taxonomy" id="1079267"/>
    <lineage>
        <taxon>Eukaryota</taxon>
        <taxon>Fungi</taxon>
        <taxon>Dikarya</taxon>
        <taxon>Ascomycota</taxon>
        <taxon>Pezizomycotina</taxon>
        <taxon>Sordariomycetes</taxon>
        <taxon>Hypocreomycetidae</taxon>
        <taxon>Hypocreales</taxon>
        <taxon>Nectriaceae</taxon>
        <taxon>Dactylonectria</taxon>
    </lineage>
</organism>